<feature type="transmembrane region" description="Helical" evidence="1">
    <location>
        <begin position="23"/>
        <end position="43"/>
    </location>
</feature>
<keyword evidence="2" id="KW-1185">Reference proteome</keyword>
<dbReference type="Proteomes" id="UP000036681">
    <property type="component" value="Unplaced"/>
</dbReference>
<name>A0A0M3IBM9_ASCLU</name>
<keyword evidence="1" id="KW-1133">Transmembrane helix</keyword>
<proteinExistence type="predicted"/>
<organism evidence="2 3">
    <name type="scientific">Ascaris lumbricoides</name>
    <name type="common">Giant roundworm</name>
    <dbReference type="NCBI Taxonomy" id="6252"/>
    <lineage>
        <taxon>Eukaryota</taxon>
        <taxon>Metazoa</taxon>
        <taxon>Ecdysozoa</taxon>
        <taxon>Nematoda</taxon>
        <taxon>Chromadorea</taxon>
        <taxon>Rhabditida</taxon>
        <taxon>Spirurina</taxon>
        <taxon>Ascaridomorpha</taxon>
        <taxon>Ascaridoidea</taxon>
        <taxon>Ascarididae</taxon>
        <taxon>Ascaris</taxon>
    </lineage>
</organism>
<dbReference type="AlphaFoldDB" id="A0A0M3IBM9"/>
<evidence type="ECO:0000313" key="3">
    <source>
        <dbReference type="WBParaSite" id="ALUE_0001514701-mRNA-1"/>
    </source>
</evidence>
<protein>
    <submittedName>
        <fullName evidence="3">Uncharacterized protein</fullName>
    </submittedName>
</protein>
<accession>A0A0M3IBM9</accession>
<evidence type="ECO:0000256" key="1">
    <source>
        <dbReference type="SAM" id="Phobius"/>
    </source>
</evidence>
<dbReference type="WBParaSite" id="ALUE_0001514701-mRNA-1">
    <property type="protein sequence ID" value="ALUE_0001514701-mRNA-1"/>
    <property type="gene ID" value="ALUE_0001514701"/>
</dbReference>
<evidence type="ECO:0000313" key="2">
    <source>
        <dbReference type="Proteomes" id="UP000036681"/>
    </source>
</evidence>
<keyword evidence="1" id="KW-0472">Membrane</keyword>
<sequence length="44" mass="5325">MSQDYTIVNVAIRFVHYHFLSFLNYHLILFLQYDLSITVYTVIL</sequence>
<reference evidence="3" key="1">
    <citation type="submission" date="2017-02" db="UniProtKB">
        <authorList>
            <consortium name="WormBaseParasite"/>
        </authorList>
    </citation>
    <scope>IDENTIFICATION</scope>
</reference>
<keyword evidence="1" id="KW-0812">Transmembrane</keyword>